<protein>
    <submittedName>
        <fullName evidence="5">Lrp/AsnC family transcriptional regulator</fullName>
    </submittedName>
</protein>
<dbReference type="Gene3D" id="1.10.10.10">
    <property type="entry name" value="Winged helix-like DNA-binding domain superfamily/Winged helix DNA-binding domain"/>
    <property type="match status" value="2"/>
</dbReference>
<reference evidence="5 6" key="1">
    <citation type="submission" date="2024-09" db="EMBL/GenBank/DDBJ databases">
        <authorList>
            <person name="Sun Q."/>
            <person name="Mori K."/>
        </authorList>
    </citation>
    <scope>NUCLEOTIDE SEQUENCE [LARGE SCALE GENOMIC DNA]</scope>
    <source>
        <strain evidence="5 6">CCM 3426</strain>
    </source>
</reference>
<evidence type="ECO:0000256" key="3">
    <source>
        <dbReference type="ARBA" id="ARBA00023163"/>
    </source>
</evidence>
<keyword evidence="6" id="KW-1185">Reference proteome</keyword>
<dbReference type="SUPFAM" id="SSF54909">
    <property type="entry name" value="Dimeric alpha+beta barrel"/>
    <property type="match status" value="1"/>
</dbReference>
<dbReference type="InterPro" id="IPR036388">
    <property type="entry name" value="WH-like_DNA-bd_sf"/>
</dbReference>
<dbReference type="InterPro" id="IPR019888">
    <property type="entry name" value="Tscrpt_reg_AsnC-like"/>
</dbReference>
<dbReference type="PANTHER" id="PTHR30154:SF34">
    <property type="entry name" value="TRANSCRIPTIONAL REGULATOR AZLB"/>
    <property type="match status" value="1"/>
</dbReference>
<accession>A0ABV5IQE3</accession>
<gene>
    <name evidence="5" type="ORF">ACFFV7_36530</name>
</gene>
<proteinExistence type="predicted"/>
<name>A0ABV5IQE3_9ACTN</name>
<sequence length="347" mass="37596">MRQELSEQDLRLIHAVQLAPRAPWTTIGPACAQHPITAARRWQRLVDRGLVSVLVTPGPALLRRLVTAYLDVECGPADRESVIAALLVNPRVASITIVGSGRSLFLTLMADSLQALADLVLAQVETLPGVLRTELYPITQVYGEGSSWRLDALERSEVRSLDRHPERTARPLALSGRHRALFRALSLDARAPVAALSEQVGESPSTTSRRVAAMLAAGLVSMRCDVTQEAAGWPILVNYFLRVPAADLDAVGRALAALPENRGSFAVAARPNLFVSQWLRHMSDISYGEARMAGAIPSLEVLDRMVALRVVKRMGRVLDADGRTVAVVPLDPWHGSVATPPATTDRS</sequence>
<evidence type="ECO:0000256" key="2">
    <source>
        <dbReference type="ARBA" id="ARBA00023125"/>
    </source>
</evidence>
<dbReference type="PANTHER" id="PTHR30154">
    <property type="entry name" value="LEUCINE-RESPONSIVE REGULATORY PROTEIN"/>
    <property type="match status" value="1"/>
</dbReference>
<feature type="domain" description="HTH asnC-type" evidence="4">
    <location>
        <begin position="179"/>
        <end position="214"/>
    </location>
</feature>
<evidence type="ECO:0000259" key="4">
    <source>
        <dbReference type="Pfam" id="PF13404"/>
    </source>
</evidence>
<evidence type="ECO:0000313" key="6">
    <source>
        <dbReference type="Proteomes" id="UP001589647"/>
    </source>
</evidence>
<dbReference type="SUPFAM" id="SSF46785">
    <property type="entry name" value="Winged helix' DNA-binding domain"/>
    <property type="match status" value="1"/>
</dbReference>
<keyword evidence="1" id="KW-0805">Transcription regulation</keyword>
<dbReference type="Pfam" id="PF13404">
    <property type="entry name" value="HTH_AsnC-type"/>
    <property type="match status" value="1"/>
</dbReference>
<organism evidence="5 6">
    <name type="scientific">Nonomuraea spiralis</name>
    <dbReference type="NCBI Taxonomy" id="46182"/>
    <lineage>
        <taxon>Bacteria</taxon>
        <taxon>Bacillati</taxon>
        <taxon>Actinomycetota</taxon>
        <taxon>Actinomycetes</taxon>
        <taxon>Streptosporangiales</taxon>
        <taxon>Streptosporangiaceae</taxon>
        <taxon>Nonomuraea</taxon>
    </lineage>
</organism>
<dbReference type="Gene3D" id="3.30.70.920">
    <property type="match status" value="1"/>
</dbReference>
<dbReference type="InterPro" id="IPR036390">
    <property type="entry name" value="WH_DNA-bd_sf"/>
</dbReference>
<dbReference type="Proteomes" id="UP001589647">
    <property type="component" value="Unassembled WGS sequence"/>
</dbReference>
<dbReference type="RefSeq" id="WP_229824564.1">
    <property type="nucleotide sequence ID" value="NZ_BMRC01000015.1"/>
</dbReference>
<evidence type="ECO:0000256" key="1">
    <source>
        <dbReference type="ARBA" id="ARBA00023015"/>
    </source>
</evidence>
<dbReference type="InterPro" id="IPR011008">
    <property type="entry name" value="Dimeric_a/b-barrel"/>
</dbReference>
<keyword evidence="3" id="KW-0804">Transcription</keyword>
<evidence type="ECO:0000313" key="5">
    <source>
        <dbReference type="EMBL" id="MFB9206749.1"/>
    </source>
</evidence>
<comment type="caution">
    <text evidence="5">The sequence shown here is derived from an EMBL/GenBank/DDBJ whole genome shotgun (WGS) entry which is preliminary data.</text>
</comment>
<keyword evidence="2" id="KW-0238">DNA-binding</keyword>
<dbReference type="SMART" id="SM00344">
    <property type="entry name" value="HTH_ASNC"/>
    <property type="match status" value="1"/>
</dbReference>
<dbReference type="EMBL" id="JBHMEI010000039">
    <property type="protein sequence ID" value="MFB9206749.1"/>
    <property type="molecule type" value="Genomic_DNA"/>
</dbReference>
<dbReference type="InterPro" id="IPR000485">
    <property type="entry name" value="AsnC-type_HTH_dom"/>
</dbReference>